<dbReference type="KEGG" id="hpse:HPF_21705"/>
<keyword evidence="2" id="KW-0812">Transmembrane</keyword>
<sequence length="222" mass="22995">MNISFPQARAQRGGTLVGFVVGLLVGLGLALSVAVYVTRVPVPFVDRGVTRKPADDAAEAERNKGWNPNAGLVNKPPPLPAPVETTPPAAGDAAPKDASAAEPDKAPAAKAADAATKPDSDPLGDLMRAKAGGASEPAAAQGADPFSYFVQAGAFKSPEEAQAQKARLAMLGMDATITEREQAGRTVFRVRMGPFGQKAMAEATREQLEVNGVEAALVRVQR</sequence>
<dbReference type="GO" id="GO:0032506">
    <property type="term" value="P:cytokinetic process"/>
    <property type="evidence" value="ECO:0007669"/>
    <property type="project" value="TreeGrafter"/>
</dbReference>
<proteinExistence type="predicted"/>
<feature type="compositionally biased region" description="Basic and acidic residues" evidence="1">
    <location>
        <begin position="51"/>
        <end position="64"/>
    </location>
</feature>
<keyword evidence="2" id="KW-0472">Membrane</keyword>
<feature type="compositionally biased region" description="Low complexity" evidence="1">
    <location>
        <begin position="129"/>
        <end position="140"/>
    </location>
</feature>
<dbReference type="InterPro" id="IPR036680">
    <property type="entry name" value="SPOR-like_sf"/>
</dbReference>
<organism evidence="4 5">
    <name type="scientific">Hydrogenophaga pseudoflava</name>
    <name type="common">Pseudomonas carboxydoflava</name>
    <dbReference type="NCBI Taxonomy" id="47421"/>
    <lineage>
        <taxon>Bacteria</taxon>
        <taxon>Pseudomonadati</taxon>
        <taxon>Pseudomonadota</taxon>
        <taxon>Betaproteobacteria</taxon>
        <taxon>Burkholderiales</taxon>
        <taxon>Comamonadaceae</taxon>
        <taxon>Hydrogenophaga</taxon>
    </lineage>
</organism>
<accession>A0A4P6X6G6</accession>
<feature type="compositionally biased region" description="Low complexity" evidence="1">
    <location>
        <begin position="108"/>
        <end position="117"/>
    </location>
</feature>
<feature type="compositionally biased region" description="Low complexity" evidence="1">
    <location>
        <begin position="82"/>
        <end position="101"/>
    </location>
</feature>
<dbReference type="AlphaFoldDB" id="A0A4P6X6G6"/>
<dbReference type="GO" id="GO:0032153">
    <property type="term" value="C:cell division site"/>
    <property type="evidence" value="ECO:0007669"/>
    <property type="project" value="TreeGrafter"/>
</dbReference>
<keyword evidence="2" id="KW-1133">Transmembrane helix</keyword>
<dbReference type="EMBL" id="CP037867">
    <property type="protein sequence ID" value="QBM30316.1"/>
    <property type="molecule type" value="Genomic_DNA"/>
</dbReference>
<dbReference type="PROSITE" id="PS51724">
    <property type="entry name" value="SPOR"/>
    <property type="match status" value="1"/>
</dbReference>
<dbReference type="Proteomes" id="UP000293912">
    <property type="component" value="Chromosome"/>
</dbReference>
<dbReference type="GO" id="GO:0042834">
    <property type="term" value="F:peptidoglycan binding"/>
    <property type="evidence" value="ECO:0007669"/>
    <property type="project" value="InterPro"/>
</dbReference>
<dbReference type="Pfam" id="PF05036">
    <property type="entry name" value="SPOR"/>
    <property type="match status" value="1"/>
</dbReference>
<keyword evidence="4" id="KW-0132">Cell division</keyword>
<dbReference type="SUPFAM" id="SSF110997">
    <property type="entry name" value="Sporulation related repeat"/>
    <property type="match status" value="1"/>
</dbReference>
<protein>
    <submittedName>
        <fullName evidence="4">Cell division protein FtsN</fullName>
    </submittedName>
</protein>
<gene>
    <name evidence="4" type="ORF">HPF_21705</name>
</gene>
<evidence type="ECO:0000256" key="2">
    <source>
        <dbReference type="SAM" id="Phobius"/>
    </source>
</evidence>
<evidence type="ECO:0000313" key="4">
    <source>
        <dbReference type="EMBL" id="QBM30316.1"/>
    </source>
</evidence>
<dbReference type="InterPro" id="IPR007730">
    <property type="entry name" value="SPOR-like_dom"/>
</dbReference>
<dbReference type="InterPro" id="IPR052521">
    <property type="entry name" value="Cell_div_SPOR-domain"/>
</dbReference>
<name>A0A4P6X6G6_HYDPS</name>
<evidence type="ECO:0000313" key="5">
    <source>
        <dbReference type="Proteomes" id="UP000293912"/>
    </source>
</evidence>
<evidence type="ECO:0000256" key="1">
    <source>
        <dbReference type="SAM" id="MobiDB-lite"/>
    </source>
</evidence>
<dbReference type="PANTHER" id="PTHR38687">
    <property type="entry name" value="CELL DIVISION PROTEIN DEDD-RELATED"/>
    <property type="match status" value="1"/>
</dbReference>
<evidence type="ECO:0000259" key="3">
    <source>
        <dbReference type="PROSITE" id="PS51724"/>
    </source>
</evidence>
<dbReference type="GO" id="GO:0030428">
    <property type="term" value="C:cell septum"/>
    <property type="evidence" value="ECO:0007669"/>
    <property type="project" value="TreeGrafter"/>
</dbReference>
<dbReference type="Gene3D" id="3.30.70.1070">
    <property type="entry name" value="Sporulation related repeat"/>
    <property type="match status" value="1"/>
</dbReference>
<feature type="domain" description="SPOR" evidence="3">
    <location>
        <begin position="142"/>
        <end position="221"/>
    </location>
</feature>
<keyword evidence="4" id="KW-0131">Cell cycle</keyword>
<keyword evidence="5" id="KW-1185">Reference proteome</keyword>
<feature type="region of interest" description="Disordered" evidence="1">
    <location>
        <begin position="51"/>
        <end position="140"/>
    </location>
</feature>
<dbReference type="RefSeq" id="WP_066156725.1">
    <property type="nucleotide sequence ID" value="NZ_CP037867.1"/>
</dbReference>
<reference evidence="4 5" key="1">
    <citation type="submission" date="2019-03" db="EMBL/GenBank/DDBJ databases">
        <authorList>
            <person name="Sebastian G."/>
            <person name="Baumann P."/>
            <person name="Ruckert C."/>
            <person name="Kalinowski J."/>
            <person name="Nebel B."/>
            <person name="Takors R."/>
            <person name="Blombach B."/>
        </authorList>
    </citation>
    <scope>NUCLEOTIDE SEQUENCE [LARGE SCALE GENOMIC DNA]</scope>
    <source>
        <strain evidence="4 5">DSM 1084</strain>
    </source>
</reference>
<feature type="transmembrane region" description="Helical" evidence="2">
    <location>
        <begin position="16"/>
        <end position="37"/>
    </location>
</feature>
<dbReference type="PANTHER" id="PTHR38687:SF1">
    <property type="entry name" value="CELL DIVISION PROTEIN DEDD"/>
    <property type="match status" value="1"/>
</dbReference>